<accession>A0A9X7ZF96</accession>
<dbReference type="Proteomes" id="UP000825008">
    <property type="component" value="Chromosome"/>
</dbReference>
<dbReference type="AlphaFoldDB" id="A0A9X7ZF96"/>
<gene>
    <name evidence="2" type="ORF">K3U94_05475</name>
</gene>
<organism evidence="2 3">
    <name type="scientific">Mycolicibacter heraklionensis</name>
    <dbReference type="NCBI Taxonomy" id="512402"/>
    <lineage>
        <taxon>Bacteria</taxon>
        <taxon>Bacillati</taxon>
        <taxon>Actinomycetota</taxon>
        <taxon>Actinomycetes</taxon>
        <taxon>Mycobacteriales</taxon>
        <taxon>Mycobacteriaceae</taxon>
        <taxon>Mycolicibacter</taxon>
    </lineage>
</organism>
<name>A0A9X7ZF96_9MYCO</name>
<protein>
    <submittedName>
        <fullName evidence="2">Uncharacterized protein</fullName>
    </submittedName>
</protein>
<evidence type="ECO:0000313" key="2">
    <source>
        <dbReference type="EMBL" id="QZA08736.1"/>
    </source>
</evidence>
<feature type="region of interest" description="Disordered" evidence="1">
    <location>
        <begin position="1"/>
        <end position="22"/>
    </location>
</feature>
<evidence type="ECO:0000313" key="3">
    <source>
        <dbReference type="Proteomes" id="UP000825008"/>
    </source>
</evidence>
<dbReference type="EMBL" id="CP080997">
    <property type="protein sequence ID" value="QZA08736.1"/>
    <property type="molecule type" value="Genomic_DNA"/>
</dbReference>
<sequence>MSVLSQTRDVATVEAADPAPLSSPTVITEHEILLGTAAAVSFPRHDTGHRLAAAVRRTLASLRELPAPPTRYPSVLDYLESSRMAREMCRL</sequence>
<proteinExistence type="predicted"/>
<dbReference type="KEGG" id="mher:K3U94_05475"/>
<reference evidence="2" key="1">
    <citation type="submission" date="2021-08" db="EMBL/GenBank/DDBJ databases">
        <title>Whole genome sequencing of non-tuberculosis mycobacteria type-strains.</title>
        <authorList>
            <person name="Igarashi Y."/>
            <person name="Osugi A."/>
            <person name="Mitarai S."/>
        </authorList>
    </citation>
    <scope>NUCLEOTIDE SEQUENCE</scope>
    <source>
        <strain evidence="2">JCM 30995</strain>
    </source>
</reference>
<dbReference type="RefSeq" id="WP_220695836.1">
    <property type="nucleotide sequence ID" value="NZ_CP080997.1"/>
</dbReference>
<evidence type="ECO:0000256" key="1">
    <source>
        <dbReference type="SAM" id="MobiDB-lite"/>
    </source>
</evidence>